<evidence type="ECO:0000313" key="3">
    <source>
        <dbReference type="Proteomes" id="UP000515811"/>
    </source>
</evidence>
<dbReference type="Proteomes" id="UP000515811">
    <property type="component" value="Chromosome"/>
</dbReference>
<protein>
    <submittedName>
        <fullName evidence="2">SPOR domain-containing protein</fullName>
    </submittedName>
</protein>
<dbReference type="KEGG" id="drg:H9K76_21760"/>
<proteinExistence type="predicted"/>
<sequence length="261" mass="27222">MLRIAVLILVLANAGYYAWSQGMLRGMGWGPAIQSEPQRLQQQIEPQKMLVKPVPPATLTTEAAASPAPSASLAASVAASSPASTGTPPASAASSTAPASSPVAAAPASAPQRTVCLQAGSFDEHQAQALRAAAQSTLSGADWKLESTSVAGRWMVYMGKLADDEAVARKRSELRALQIDYDRPGPSFEPGLSLGRFSTEEAAQRALTQLTSKGVRTARVVVERKEATTYMFKLPAVDDALRARLGGMKSALGGKALQGCS</sequence>
<keyword evidence="3" id="KW-1185">Reference proteome</keyword>
<name>A0A7G9RN99_9BURK</name>
<feature type="region of interest" description="Disordered" evidence="1">
    <location>
        <begin position="80"/>
        <end position="106"/>
    </location>
</feature>
<dbReference type="RefSeq" id="WP_187597339.1">
    <property type="nucleotide sequence ID" value="NZ_CP060714.1"/>
</dbReference>
<evidence type="ECO:0000256" key="1">
    <source>
        <dbReference type="SAM" id="MobiDB-lite"/>
    </source>
</evidence>
<accession>A0A7G9RN99</accession>
<dbReference type="AlphaFoldDB" id="A0A7G9RN99"/>
<evidence type="ECO:0000313" key="2">
    <source>
        <dbReference type="EMBL" id="QNN57074.1"/>
    </source>
</evidence>
<reference evidence="2 3" key="1">
    <citation type="submission" date="2020-08" db="EMBL/GenBank/DDBJ databases">
        <title>Genome sequence of Diaphorobacter ruginosibacter DSM 27467T.</title>
        <authorList>
            <person name="Hyun D.-W."/>
            <person name="Bae J.-W."/>
        </authorList>
    </citation>
    <scope>NUCLEOTIDE SEQUENCE [LARGE SCALE GENOMIC DNA]</scope>
    <source>
        <strain evidence="2 3">DSM 27467</strain>
    </source>
</reference>
<dbReference type="EMBL" id="CP060714">
    <property type="protein sequence ID" value="QNN57074.1"/>
    <property type="molecule type" value="Genomic_DNA"/>
</dbReference>
<gene>
    <name evidence="2" type="ORF">H9K76_21760</name>
</gene>
<organism evidence="2 3">
    <name type="scientific">Diaphorobacter ruginosibacter</name>
    <dbReference type="NCBI Taxonomy" id="1715720"/>
    <lineage>
        <taxon>Bacteria</taxon>
        <taxon>Pseudomonadati</taxon>
        <taxon>Pseudomonadota</taxon>
        <taxon>Betaproteobacteria</taxon>
        <taxon>Burkholderiales</taxon>
        <taxon>Comamonadaceae</taxon>
        <taxon>Diaphorobacter</taxon>
    </lineage>
</organism>